<accession>A0A2N5CKF9</accession>
<sequence>MGDTSVAKASSSMADRIGTFDWGRTDLGGAETWPQSRRTAVDVMLGCGFPALLWMGHKAVIVYNDAYADLLDGRDDLGQSGLGSLSPAAAILEPTRQASLRGETVTLEDHALPLRRDGAVDEGCFTLSCSPVRDEAGAVVATFLILIETTERVRAGQVRNLMVAELQHRVRNILAVIRSIVSRTAETSDTVEDLSAHLDGRLSALARTQVLLTRSPETGVDLEGLVRDELLAQVADEHRISIDGGEILLAPKAAEVMTLAVHELATNAVKYGALSAPDSRLAISWSVRPREGVDWLAFEWRESGVTVAVAAPRRAGFGSVLIEQRVPYELMGEGTLAFAPGGVRCTITFPLIPMRSVLQTDAG</sequence>
<evidence type="ECO:0000256" key="1">
    <source>
        <dbReference type="ARBA" id="ARBA00000085"/>
    </source>
</evidence>
<keyword evidence="12" id="KW-1185">Reference proteome</keyword>
<proteinExistence type="predicted"/>
<organism evidence="10 11">
    <name type="scientific">Caulobacter flavus</name>
    <dbReference type="NCBI Taxonomy" id="1679497"/>
    <lineage>
        <taxon>Bacteria</taxon>
        <taxon>Pseudomonadati</taxon>
        <taxon>Pseudomonadota</taxon>
        <taxon>Alphaproteobacteria</taxon>
        <taxon>Caulobacterales</taxon>
        <taxon>Caulobacteraceae</taxon>
        <taxon>Caulobacter</taxon>
    </lineage>
</organism>
<dbReference type="GO" id="GO:0005524">
    <property type="term" value="F:ATP binding"/>
    <property type="evidence" value="ECO:0007669"/>
    <property type="project" value="UniProtKB-KW"/>
</dbReference>
<dbReference type="Proteomes" id="UP000281192">
    <property type="component" value="Chromosome"/>
</dbReference>
<comment type="catalytic activity">
    <reaction evidence="1">
        <text>ATP + protein L-histidine = ADP + protein N-phospho-L-histidine.</text>
        <dbReference type="EC" id="2.7.13.3"/>
    </reaction>
</comment>
<evidence type="ECO:0000313" key="10">
    <source>
        <dbReference type="EMBL" id="PLR05799.1"/>
    </source>
</evidence>
<evidence type="ECO:0000256" key="5">
    <source>
        <dbReference type="ARBA" id="ARBA00022741"/>
    </source>
</evidence>
<evidence type="ECO:0000256" key="6">
    <source>
        <dbReference type="ARBA" id="ARBA00022777"/>
    </source>
</evidence>
<dbReference type="KEGG" id="cfh:C1707_16340"/>
<dbReference type="EC" id="2.7.13.3" evidence="2"/>
<protein>
    <recommendedName>
        <fullName evidence="2">histidine kinase</fullName>
        <ecNumber evidence="2">2.7.13.3</ecNumber>
    </recommendedName>
</protein>
<name>A0A2N5CKF9_9CAUL</name>
<evidence type="ECO:0000256" key="3">
    <source>
        <dbReference type="ARBA" id="ARBA00022553"/>
    </source>
</evidence>
<dbReference type="AlphaFoldDB" id="A0A2N5CKF9"/>
<dbReference type="Proteomes" id="UP000234483">
    <property type="component" value="Unassembled WGS sequence"/>
</dbReference>
<keyword evidence="5" id="KW-0547">Nucleotide-binding</keyword>
<dbReference type="InterPro" id="IPR011102">
    <property type="entry name" value="Sig_transdc_His_kinase_HWE"/>
</dbReference>
<keyword evidence="7" id="KW-0067">ATP-binding</keyword>
<keyword evidence="6" id="KW-0418">Kinase</keyword>
<evidence type="ECO:0000256" key="7">
    <source>
        <dbReference type="ARBA" id="ARBA00022840"/>
    </source>
</evidence>
<dbReference type="RefSeq" id="WP_101715931.1">
    <property type="nucleotide sequence ID" value="NZ_CP026100.1"/>
</dbReference>
<evidence type="ECO:0000313" key="11">
    <source>
        <dbReference type="Proteomes" id="UP000234483"/>
    </source>
</evidence>
<dbReference type="OrthoDB" id="9816309at2"/>
<dbReference type="PANTHER" id="PTHR41523">
    <property type="entry name" value="TWO-COMPONENT SYSTEM SENSOR PROTEIN"/>
    <property type="match status" value="1"/>
</dbReference>
<feature type="domain" description="Signal transduction histidine kinase HWE region" evidence="8">
    <location>
        <begin position="165"/>
        <end position="246"/>
    </location>
</feature>
<gene>
    <name evidence="9" type="ORF">C1707_16340</name>
    <name evidence="10" type="ORF">CFHF_26640</name>
</gene>
<evidence type="ECO:0000259" key="8">
    <source>
        <dbReference type="SMART" id="SM00911"/>
    </source>
</evidence>
<dbReference type="InterPro" id="IPR036890">
    <property type="entry name" value="HATPase_C_sf"/>
</dbReference>
<dbReference type="GO" id="GO:0004673">
    <property type="term" value="F:protein histidine kinase activity"/>
    <property type="evidence" value="ECO:0007669"/>
    <property type="project" value="UniProtKB-EC"/>
</dbReference>
<dbReference type="Gene3D" id="3.30.565.10">
    <property type="entry name" value="Histidine kinase-like ATPase, C-terminal domain"/>
    <property type="match status" value="1"/>
</dbReference>
<evidence type="ECO:0000256" key="4">
    <source>
        <dbReference type="ARBA" id="ARBA00022679"/>
    </source>
</evidence>
<keyword evidence="3" id="KW-0597">Phosphoprotein</keyword>
<keyword evidence="4" id="KW-0808">Transferase</keyword>
<evidence type="ECO:0000313" key="12">
    <source>
        <dbReference type="Proteomes" id="UP000281192"/>
    </source>
</evidence>
<dbReference type="EMBL" id="PJRQ01000057">
    <property type="protein sequence ID" value="PLR05799.1"/>
    <property type="molecule type" value="Genomic_DNA"/>
</dbReference>
<dbReference type="PANTHER" id="PTHR41523:SF7">
    <property type="entry name" value="HISTIDINE KINASE"/>
    <property type="match status" value="1"/>
</dbReference>
<dbReference type="Gene3D" id="3.30.450.20">
    <property type="entry name" value="PAS domain"/>
    <property type="match status" value="1"/>
</dbReference>
<reference evidence="10 11" key="1">
    <citation type="submission" date="2017-12" db="EMBL/GenBank/DDBJ databases">
        <title>The genome sequence of Caulobacter flavus CGMCC1 15093.</title>
        <authorList>
            <person name="Gao J."/>
            <person name="Mao X."/>
            <person name="Sun J."/>
        </authorList>
    </citation>
    <scope>NUCLEOTIDE SEQUENCE [LARGE SCALE GENOMIC DNA]</scope>
    <source>
        <strain evidence="10 11">CGMCC1 15093</strain>
    </source>
</reference>
<evidence type="ECO:0000256" key="2">
    <source>
        <dbReference type="ARBA" id="ARBA00012438"/>
    </source>
</evidence>
<dbReference type="Pfam" id="PF07536">
    <property type="entry name" value="HWE_HK"/>
    <property type="match status" value="1"/>
</dbReference>
<dbReference type="SMART" id="SM00911">
    <property type="entry name" value="HWE_HK"/>
    <property type="match status" value="1"/>
</dbReference>
<dbReference type="EMBL" id="CP026100">
    <property type="protein sequence ID" value="AYV47701.1"/>
    <property type="molecule type" value="Genomic_DNA"/>
</dbReference>
<reference evidence="9 12" key="2">
    <citation type="submission" date="2018-01" db="EMBL/GenBank/DDBJ databases">
        <title>Complete genome sequence of Caulobacter flavus RHGG3.</title>
        <authorList>
            <person name="Yang E."/>
        </authorList>
    </citation>
    <scope>NUCLEOTIDE SEQUENCE [LARGE SCALE GENOMIC DNA]</scope>
    <source>
        <strain evidence="9 12">RHGG3</strain>
    </source>
</reference>
<evidence type="ECO:0000313" key="9">
    <source>
        <dbReference type="EMBL" id="AYV47701.1"/>
    </source>
</evidence>